<feature type="transmembrane region" description="Helical" evidence="1">
    <location>
        <begin position="99"/>
        <end position="118"/>
    </location>
</feature>
<feature type="transmembrane region" description="Helical" evidence="1">
    <location>
        <begin position="130"/>
        <end position="146"/>
    </location>
</feature>
<feature type="transmembrane region" description="Helical" evidence="1">
    <location>
        <begin position="29"/>
        <end position="50"/>
    </location>
</feature>
<protein>
    <submittedName>
        <fullName evidence="2">Uncharacterized protein</fullName>
    </submittedName>
</protein>
<evidence type="ECO:0000313" key="3">
    <source>
        <dbReference type="Proteomes" id="UP000460416"/>
    </source>
</evidence>
<evidence type="ECO:0000256" key="1">
    <source>
        <dbReference type="SAM" id="Phobius"/>
    </source>
</evidence>
<reference evidence="2 3" key="1">
    <citation type="submission" date="2019-07" db="EMBL/GenBank/DDBJ databases">
        <title>Gramella aestuarii sp. nov., isolated from a tidal flat, and emended description of Gramella echinicola.</title>
        <authorList>
            <person name="Liu L."/>
        </authorList>
    </citation>
    <scope>NUCLEOTIDE SEQUENCE [LARGE SCALE GENOMIC DNA]</scope>
    <source>
        <strain evidence="2 3">BS12</strain>
    </source>
</reference>
<organism evidence="2 3">
    <name type="scientific">Christiangramia aestuarii</name>
    <dbReference type="NCBI Taxonomy" id="1028746"/>
    <lineage>
        <taxon>Bacteria</taxon>
        <taxon>Pseudomonadati</taxon>
        <taxon>Bacteroidota</taxon>
        <taxon>Flavobacteriia</taxon>
        <taxon>Flavobacteriales</taxon>
        <taxon>Flavobacteriaceae</taxon>
        <taxon>Christiangramia</taxon>
    </lineage>
</organism>
<name>A0A7K1LNT2_9FLAO</name>
<dbReference type="AlphaFoldDB" id="A0A7K1LNT2"/>
<keyword evidence="1" id="KW-0812">Transmembrane</keyword>
<keyword evidence="1" id="KW-1133">Transmembrane helix</keyword>
<accession>A0A7K1LNT2</accession>
<feature type="transmembrane region" description="Helical" evidence="1">
    <location>
        <begin position="71"/>
        <end position="93"/>
    </location>
</feature>
<keyword evidence="3" id="KW-1185">Reference proteome</keyword>
<evidence type="ECO:0000313" key="2">
    <source>
        <dbReference type="EMBL" id="MUP42462.1"/>
    </source>
</evidence>
<sequence length="172" mass="19473">MKKIELTLGTLAAIAILYKLLLGNELNTILLISMAGLSLFYTYFSFIYFNGISLKRIFKKDEYRRISTSKMLGSIALGIGLGITILGVLWSLMSWPFNSYYSLGIPLLIFIGFFAFIKFSATRAEAYIKMLKRIIVVGIIGSAFWLNPNQAFTKYEEVKAVREEPPQEIENS</sequence>
<dbReference type="Proteomes" id="UP000460416">
    <property type="component" value="Unassembled WGS sequence"/>
</dbReference>
<proteinExistence type="predicted"/>
<dbReference type="RefSeq" id="WP_156275621.1">
    <property type="nucleotide sequence ID" value="NZ_BAABGI010000001.1"/>
</dbReference>
<gene>
    <name evidence="2" type="ORF">FLP08_07745</name>
</gene>
<dbReference type="EMBL" id="VJVW01000002">
    <property type="protein sequence ID" value="MUP42462.1"/>
    <property type="molecule type" value="Genomic_DNA"/>
</dbReference>
<comment type="caution">
    <text evidence="2">The sequence shown here is derived from an EMBL/GenBank/DDBJ whole genome shotgun (WGS) entry which is preliminary data.</text>
</comment>
<keyword evidence="1" id="KW-0472">Membrane</keyword>